<comment type="caution">
    <text evidence="1">The sequence shown here is derived from an EMBL/GenBank/DDBJ whole genome shotgun (WGS) entry which is preliminary data.</text>
</comment>
<sequence length="264" mass="30086">MRKPHSDLIPTMLMRLRSKLATKGISPTRVFITDTISPLVLRVKHTQHRNHPSSTKPHLVKYVHKTDTKQKQQSLGNVIELEGETQDLTLEKDLRDSFLALPDPEQLEIIKRLETLKCDLIKSKKCQTETLQPTQDPRDLLYTKAPTSPESQLLRPSPKGQKDMDEAPQTLHQVQRVEVTHEIELDSHLSGALSYNLFSEKVGTTWAQELAEYNTQTMIKSFSKEPNLSDLSPEKMESRQSRIQGKNGSIFMDHQGTLNQITSD</sequence>
<dbReference type="EMBL" id="CM037620">
    <property type="protein sequence ID" value="KAH7994584.1"/>
    <property type="molecule type" value="Genomic_DNA"/>
</dbReference>
<name>A0ACB8EQ17_9SAUR</name>
<accession>A0ACB8EQ17</accession>
<keyword evidence="2" id="KW-1185">Reference proteome</keyword>
<organism evidence="1 2">
    <name type="scientific">Sphaerodactylus townsendi</name>
    <dbReference type="NCBI Taxonomy" id="933632"/>
    <lineage>
        <taxon>Eukaryota</taxon>
        <taxon>Metazoa</taxon>
        <taxon>Chordata</taxon>
        <taxon>Craniata</taxon>
        <taxon>Vertebrata</taxon>
        <taxon>Euteleostomi</taxon>
        <taxon>Lepidosauria</taxon>
        <taxon>Squamata</taxon>
        <taxon>Bifurcata</taxon>
        <taxon>Gekkota</taxon>
        <taxon>Sphaerodactylidae</taxon>
        <taxon>Sphaerodactylus</taxon>
    </lineage>
</organism>
<reference evidence="1" key="1">
    <citation type="submission" date="2021-08" db="EMBL/GenBank/DDBJ databases">
        <title>The first chromosome-level gecko genome reveals the dynamic sex chromosomes of Neotropical dwarf geckos (Sphaerodactylidae: Sphaerodactylus).</title>
        <authorList>
            <person name="Pinto B.J."/>
            <person name="Keating S.E."/>
            <person name="Gamble T."/>
        </authorList>
    </citation>
    <scope>NUCLEOTIDE SEQUENCE</scope>
    <source>
        <strain evidence="1">TG3544</strain>
    </source>
</reference>
<evidence type="ECO:0000313" key="2">
    <source>
        <dbReference type="Proteomes" id="UP000827872"/>
    </source>
</evidence>
<evidence type="ECO:0000313" key="1">
    <source>
        <dbReference type="EMBL" id="KAH7994584.1"/>
    </source>
</evidence>
<proteinExistence type="predicted"/>
<gene>
    <name evidence="1" type="ORF">K3G42_010540</name>
</gene>
<protein>
    <submittedName>
        <fullName evidence="1">Uncharacterized protein</fullName>
    </submittedName>
</protein>
<dbReference type="Proteomes" id="UP000827872">
    <property type="component" value="Linkage Group LG07"/>
</dbReference>